<evidence type="ECO:0000313" key="4">
    <source>
        <dbReference type="Proteomes" id="UP000238322"/>
    </source>
</evidence>
<dbReference type="PANTHER" id="PTHR35174:SF3">
    <property type="entry name" value="BLL7171 PROTEIN"/>
    <property type="match status" value="1"/>
</dbReference>
<dbReference type="SUPFAM" id="SSF54909">
    <property type="entry name" value="Dimeric alpha+beta barrel"/>
    <property type="match status" value="1"/>
</dbReference>
<protein>
    <recommendedName>
        <fullName evidence="2">YCII-related domain-containing protein</fullName>
    </recommendedName>
</protein>
<evidence type="ECO:0000259" key="2">
    <source>
        <dbReference type="Pfam" id="PF03795"/>
    </source>
</evidence>
<comment type="similarity">
    <text evidence="1">Belongs to the YciI family.</text>
</comment>
<dbReference type="RefSeq" id="WP_105331527.1">
    <property type="nucleotide sequence ID" value="NZ_PUHY01000012.1"/>
</dbReference>
<dbReference type="OrthoDB" id="9807535at2"/>
<sequence length="120" mass="13192">MKYILLMYHTEGVFTPEELPREMQYSLELCKELHAKGQFLGASPLLPVSAATSLSSKSGRLDVVDGPFAETKEQLGGYVLVDVPNLDDAIEVAQKFPAAKRGTVEIRPLFELEGIPKVTD</sequence>
<evidence type="ECO:0000313" key="3">
    <source>
        <dbReference type="EMBL" id="PQO32516.1"/>
    </source>
</evidence>
<reference evidence="3 4" key="1">
    <citation type="submission" date="2018-02" db="EMBL/GenBank/DDBJ databases">
        <title>Comparative genomes isolates from brazilian mangrove.</title>
        <authorList>
            <person name="Araujo J.E."/>
            <person name="Taketani R.G."/>
            <person name="Silva M.C.P."/>
            <person name="Loureco M.V."/>
            <person name="Andreote F.D."/>
        </authorList>
    </citation>
    <scope>NUCLEOTIDE SEQUENCE [LARGE SCALE GENOMIC DNA]</scope>
    <source>
        <strain evidence="3 4">Hex-1 MGV</strain>
    </source>
</reference>
<dbReference type="PANTHER" id="PTHR35174">
    <property type="entry name" value="BLL7171 PROTEIN-RELATED"/>
    <property type="match status" value="1"/>
</dbReference>
<gene>
    <name evidence="3" type="ORF">C5Y83_20090</name>
</gene>
<name>A0A2S8FK26_9BACT</name>
<dbReference type="EMBL" id="PUHY01000012">
    <property type="protein sequence ID" value="PQO32516.1"/>
    <property type="molecule type" value="Genomic_DNA"/>
</dbReference>
<dbReference type="InterPro" id="IPR011008">
    <property type="entry name" value="Dimeric_a/b-barrel"/>
</dbReference>
<dbReference type="Gene3D" id="3.30.70.1060">
    <property type="entry name" value="Dimeric alpha+beta barrel"/>
    <property type="match status" value="1"/>
</dbReference>
<dbReference type="AlphaFoldDB" id="A0A2S8FK26"/>
<comment type="caution">
    <text evidence="3">The sequence shown here is derived from an EMBL/GenBank/DDBJ whole genome shotgun (WGS) entry which is preliminary data.</text>
</comment>
<organism evidence="3 4">
    <name type="scientific">Blastopirellula marina</name>
    <dbReference type="NCBI Taxonomy" id="124"/>
    <lineage>
        <taxon>Bacteria</taxon>
        <taxon>Pseudomonadati</taxon>
        <taxon>Planctomycetota</taxon>
        <taxon>Planctomycetia</taxon>
        <taxon>Pirellulales</taxon>
        <taxon>Pirellulaceae</taxon>
        <taxon>Blastopirellula</taxon>
    </lineage>
</organism>
<dbReference type="InterPro" id="IPR005545">
    <property type="entry name" value="YCII"/>
</dbReference>
<dbReference type="Pfam" id="PF03795">
    <property type="entry name" value="YCII"/>
    <property type="match status" value="1"/>
</dbReference>
<dbReference type="Proteomes" id="UP000238322">
    <property type="component" value="Unassembled WGS sequence"/>
</dbReference>
<proteinExistence type="inferred from homology"/>
<feature type="domain" description="YCII-related" evidence="2">
    <location>
        <begin position="1"/>
        <end position="112"/>
    </location>
</feature>
<evidence type="ECO:0000256" key="1">
    <source>
        <dbReference type="ARBA" id="ARBA00007689"/>
    </source>
</evidence>
<accession>A0A2S8FK26</accession>